<evidence type="ECO:0000256" key="10">
    <source>
        <dbReference type="ARBA" id="ARBA00023033"/>
    </source>
</evidence>
<dbReference type="InterPro" id="IPR002401">
    <property type="entry name" value="Cyt_P450_E_grp-I"/>
</dbReference>
<dbReference type="AlphaFoldDB" id="A0ABD3LDM4"/>
<comment type="caution">
    <text evidence="15">The sequence shown here is derived from an EMBL/GenBank/DDBJ whole genome shotgun (WGS) entry which is preliminary data.</text>
</comment>
<sequence length="519" mass="59776">MTPLAYPVVLSIVVTTFLTCAWQILWFLWLKPRKVERFLRQQGLNGTPYSLLFRDFREMARMIKQARPITPFSNDIAPFAFPFVHHNMEKYGKLFFTWIGPRPVLNIMDSDMLKEIFSRIYEFEKPRLKALGDVFLYGLLNIEGEKWATHRKIMDPAFHLEKLKLVVTATCSSCEEMMRTWEEQSVGGEVDVWPHLERMSSDVISRAVLGSSYEQDKRIFVLQKKLMRLAIKASQFAWIPGSSFLPTTLRKRMSKIDCELKSLLKDMVIAREKALKEGGAEEEDLLGSILKSNRKEIEKSGQQNGMSVEDVVEECKFFYLSGQDTTTLFLTWTMILLSKYKNWQERAREEVLQVFGDKKPDFEGLSRLKMVSMILNEVIRLYGTVPLTLRTVYETTKLGHIQIPAGVQLYVPLLLIHRDQDRWGDDANEFNPERFSVGASTATKNELAFLPFGYGPRTCIARNYVLLEAKAVLAMVLQNFSMELSPSYKHAPTPLISLKPQYGAPLVLTRIKPNLPFRT</sequence>
<dbReference type="Gene3D" id="1.10.630.10">
    <property type="entry name" value="Cytochrome P450"/>
    <property type="match status" value="1"/>
</dbReference>
<dbReference type="PANTHER" id="PTHR24282">
    <property type="entry name" value="CYTOCHROME P450 FAMILY MEMBER"/>
    <property type="match status" value="1"/>
</dbReference>
<dbReference type="PRINTS" id="PR00385">
    <property type="entry name" value="P450"/>
</dbReference>
<dbReference type="GO" id="GO:0016020">
    <property type="term" value="C:membrane"/>
    <property type="evidence" value="ECO:0007669"/>
    <property type="project" value="UniProtKB-SubCell"/>
</dbReference>
<keyword evidence="10 13" id="KW-0503">Monooxygenase</keyword>
<comment type="subcellular location">
    <subcellularLocation>
        <location evidence="2">Membrane</location>
        <topology evidence="2">Single-pass membrane protein</topology>
    </subcellularLocation>
</comment>
<keyword evidence="6 12" id="KW-0479">Metal-binding</keyword>
<evidence type="ECO:0000256" key="1">
    <source>
        <dbReference type="ARBA" id="ARBA00001971"/>
    </source>
</evidence>
<evidence type="ECO:0000256" key="13">
    <source>
        <dbReference type="RuleBase" id="RU000461"/>
    </source>
</evidence>
<proteinExistence type="inferred from homology"/>
<keyword evidence="11 14" id="KW-0472">Membrane</keyword>
<evidence type="ECO:0000256" key="12">
    <source>
        <dbReference type="PIRSR" id="PIRSR602401-1"/>
    </source>
</evidence>
<keyword evidence="8 13" id="KW-0560">Oxidoreductase</keyword>
<dbReference type="InterPro" id="IPR050665">
    <property type="entry name" value="Cytochrome_P450_Monooxygen"/>
</dbReference>
<dbReference type="PANTHER" id="PTHR24282:SF255">
    <property type="entry name" value="CYTOCHROME P450 72A11-RELATED"/>
    <property type="match status" value="1"/>
</dbReference>
<evidence type="ECO:0000256" key="9">
    <source>
        <dbReference type="ARBA" id="ARBA00023004"/>
    </source>
</evidence>
<dbReference type="EMBL" id="JBJKBG010000002">
    <property type="protein sequence ID" value="KAL3749915.1"/>
    <property type="molecule type" value="Genomic_DNA"/>
</dbReference>
<name>A0ABD3LDM4_EUCGL</name>
<evidence type="ECO:0008006" key="17">
    <source>
        <dbReference type="Google" id="ProtNLM"/>
    </source>
</evidence>
<keyword evidence="4 12" id="KW-0349">Heme</keyword>
<keyword evidence="7 14" id="KW-1133">Transmembrane helix</keyword>
<accession>A0ABD3LDM4</accession>
<evidence type="ECO:0000256" key="5">
    <source>
        <dbReference type="ARBA" id="ARBA00022692"/>
    </source>
</evidence>
<dbReference type="GO" id="GO:0046872">
    <property type="term" value="F:metal ion binding"/>
    <property type="evidence" value="ECO:0007669"/>
    <property type="project" value="UniProtKB-KW"/>
</dbReference>
<gene>
    <name evidence="15" type="ORF">ACJRO7_010960</name>
</gene>
<evidence type="ECO:0000313" key="15">
    <source>
        <dbReference type="EMBL" id="KAL3749915.1"/>
    </source>
</evidence>
<dbReference type="PRINTS" id="PR00463">
    <property type="entry name" value="EP450I"/>
</dbReference>
<evidence type="ECO:0000256" key="7">
    <source>
        <dbReference type="ARBA" id="ARBA00022989"/>
    </source>
</evidence>
<keyword evidence="9 12" id="KW-0408">Iron</keyword>
<protein>
    <recommendedName>
        <fullName evidence="17">Cytochrome P450</fullName>
    </recommendedName>
</protein>
<comment type="cofactor">
    <cofactor evidence="1 12">
        <name>heme</name>
        <dbReference type="ChEBI" id="CHEBI:30413"/>
    </cofactor>
</comment>
<dbReference type="InterPro" id="IPR017972">
    <property type="entry name" value="Cyt_P450_CS"/>
</dbReference>
<feature type="transmembrane region" description="Helical" evidence="14">
    <location>
        <begin position="6"/>
        <end position="30"/>
    </location>
</feature>
<evidence type="ECO:0000256" key="2">
    <source>
        <dbReference type="ARBA" id="ARBA00004167"/>
    </source>
</evidence>
<keyword evidence="5 14" id="KW-0812">Transmembrane</keyword>
<evidence type="ECO:0000313" key="16">
    <source>
        <dbReference type="Proteomes" id="UP001634007"/>
    </source>
</evidence>
<evidence type="ECO:0000256" key="8">
    <source>
        <dbReference type="ARBA" id="ARBA00023002"/>
    </source>
</evidence>
<keyword evidence="16" id="KW-1185">Reference proteome</keyword>
<comment type="similarity">
    <text evidence="3 13">Belongs to the cytochrome P450 family.</text>
</comment>
<dbReference type="GO" id="GO:0004497">
    <property type="term" value="F:monooxygenase activity"/>
    <property type="evidence" value="ECO:0007669"/>
    <property type="project" value="UniProtKB-KW"/>
</dbReference>
<dbReference type="Pfam" id="PF00067">
    <property type="entry name" value="p450"/>
    <property type="match status" value="1"/>
</dbReference>
<dbReference type="InterPro" id="IPR036396">
    <property type="entry name" value="Cyt_P450_sf"/>
</dbReference>
<evidence type="ECO:0000256" key="11">
    <source>
        <dbReference type="ARBA" id="ARBA00023136"/>
    </source>
</evidence>
<evidence type="ECO:0000256" key="3">
    <source>
        <dbReference type="ARBA" id="ARBA00010617"/>
    </source>
</evidence>
<evidence type="ECO:0000256" key="6">
    <source>
        <dbReference type="ARBA" id="ARBA00022723"/>
    </source>
</evidence>
<dbReference type="Proteomes" id="UP001634007">
    <property type="component" value="Unassembled WGS sequence"/>
</dbReference>
<evidence type="ECO:0000256" key="14">
    <source>
        <dbReference type="SAM" id="Phobius"/>
    </source>
</evidence>
<reference evidence="15 16" key="1">
    <citation type="submission" date="2024-11" db="EMBL/GenBank/DDBJ databases">
        <title>Chromosome-level genome assembly of Eucalyptus globulus Labill. provides insights into its genome evolution.</title>
        <authorList>
            <person name="Li X."/>
        </authorList>
    </citation>
    <scope>NUCLEOTIDE SEQUENCE [LARGE SCALE GENOMIC DNA]</scope>
    <source>
        <strain evidence="15">CL2024</strain>
        <tissue evidence="15">Fresh tender leaves</tissue>
    </source>
</reference>
<dbReference type="InterPro" id="IPR001128">
    <property type="entry name" value="Cyt_P450"/>
</dbReference>
<dbReference type="SUPFAM" id="SSF48264">
    <property type="entry name" value="Cytochrome P450"/>
    <property type="match status" value="1"/>
</dbReference>
<dbReference type="PROSITE" id="PS00086">
    <property type="entry name" value="CYTOCHROME_P450"/>
    <property type="match status" value="1"/>
</dbReference>
<feature type="binding site" description="axial binding residue" evidence="12">
    <location>
        <position position="459"/>
    </location>
    <ligand>
        <name>heme</name>
        <dbReference type="ChEBI" id="CHEBI:30413"/>
    </ligand>
    <ligandPart>
        <name>Fe</name>
        <dbReference type="ChEBI" id="CHEBI:18248"/>
    </ligandPart>
</feature>
<evidence type="ECO:0000256" key="4">
    <source>
        <dbReference type="ARBA" id="ARBA00022617"/>
    </source>
</evidence>
<organism evidence="15 16">
    <name type="scientific">Eucalyptus globulus</name>
    <name type="common">Tasmanian blue gum</name>
    <dbReference type="NCBI Taxonomy" id="34317"/>
    <lineage>
        <taxon>Eukaryota</taxon>
        <taxon>Viridiplantae</taxon>
        <taxon>Streptophyta</taxon>
        <taxon>Embryophyta</taxon>
        <taxon>Tracheophyta</taxon>
        <taxon>Spermatophyta</taxon>
        <taxon>Magnoliopsida</taxon>
        <taxon>eudicotyledons</taxon>
        <taxon>Gunneridae</taxon>
        <taxon>Pentapetalae</taxon>
        <taxon>rosids</taxon>
        <taxon>malvids</taxon>
        <taxon>Myrtales</taxon>
        <taxon>Myrtaceae</taxon>
        <taxon>Myrtoideae</taxon>
        <taxon>Eucalypteae</taxon>
        <taxon>Eucalyptus</taxon>
    </lineage>
</organism>